<organism evidence="2 3">
    <name type="scientific">Micractinium conductrix</name>
    <dbReference type="NCBI Taxonomy" id="554055"/>
    <lineage>
        <taxon>Eukaryota</taxon>
        <taxon>Viridiplantae</taxon>
        <taxon>Chlorophyta</taxon>
        <taxon>core chlorophytes</taxon>
        <taxon>Trebouxiophyceae</taxon>
        <taxon>Chlorellales</taxon>
        <taxon>Chlorellaceae</taxon>
        <taxon>Chlorella clade</taxon>
        <taxon>Micractinium</taxon>
    </lineage>
</organism>
<keyword evidence="3" id="KW-1185">Reference proteome</keyword>
<comment type="caution">
    <text evidence="2">The sequence shown here is derived from an EMBL/GenBank/DDBJ whole genome shotgun (WGS) entry which is preliminary data.</text>
</comment>
<dbReference type="Proteomes" id="UP000239649">
    <property type="component" value="Unassembled WGS sequence"/>
</dbReference>
<dbReference type="AlphaFoldDB" id="A0A2P6UZW7"/>
<reference evidence="2 3" key="1">
    <citation type="journal article" date="2018" name="Plant J.">
        <title>Genome sequences of Chlorella sorokiniana UTEX 1602 and Micractinium conductrix SAG 241.80: implications to maltose excretion by a green alga.</title>
        <authorList>
            <person name="Arriola M.B."/>
            <person name="Velmurugan N."/>
            <person name="Zhang Y."/>
            <person name="Plunkett M.H."/>
            <person name="Hondzo H."/>
            <person name="Barney B.M."/>
        </authorList>
    </citation>
    <scope>NUCLEOTIDE SEQUENCE [LARGE SCALE GENOMIC DNA]</scope>
    <source>
        <strain evidence="2 3">SAG 241.80</strain>
    </source>
</reference>
<dbReference type="OrthoDB" id="514239at2759"/>
<gene>
    <name evidence="2" type="ORF">C2E20_8941</name>
</gene>
<evidence type="ECO:0000313" key="3">
    <source>
        <dbReference type="Proteomes" id="UP000239649"/>
    </source>
</evidence>
<evidence type="ECO:0000313" key="2">
    <source>
        <dbReference type="EMBL" id="PSC67381.1"/>
    </source>
</evidence>
<keyword evidence="1" id="KW-0732">Signal</keyword>
<protein>
    <submittedName>
        <fullName evidence="2">Uncharacterized protein</fullName>
    </submittedName>
</protein>
<feature type="signal peptide" evidence="1">
    <location>
        <begin position="1"/>
        <end position="21"/>
    </location>
</feature>
<sequence length="151" mass="15563">MARLFLAATLLLALASAPARAVVIGEFLTEPKYAPFLKKASAAGVCLTDPSVYSGQFDLDLCPSLLKMLHALDAGETEYPVDCEPACADNFYTLAPDCLTGLTEQFNFDPAPIGVLGSRFLAICAEVHNGAGAPSPAPGPVTAPVGVPSPA</sequence>
<feature type="chain" id="PRO_5015187722" evidence="1">
    <location>
        <begin position="22"/>
        <end position="151"/>
    </location>
</feature>
<accession>A0A2P6UZW7</accession>
<dbReference type="EMBL" id="LHPF02000062">
    <property type="protein sequence ID" value="PSC67381.1"/>
    <property type="molecule type" value="Genomic_DNA"/>
</dbReference>
<evidence type="ECO:0000256" key="1">
    <source>
        <dbReference type="SAM" id="SignalP"/>
    </source>
</evidence>
<proteinExistence type="predicted"/>
<name>A0A2P6UZW7_9CHLO</name>